<dbReference type="InterPro" id="IPR050351">
    <property type="entry name" value="BphY/WalK/GraS-like"/>
</dbReference>
<dbReference type="GO" id="GO:0005886">
    <property type="term" value="C:plasma membrane"/>
    <property type="evidence" value="ECO:0007669"/>
    <property type="project" value="TreeGrafter"/>
</dbReference>
<gene>
    <name evidence="9" type="ORF">JCM6292_2921</name>
</gene>
<dbReference type="EMBL" id="BAIQ01000035">
    <property type="protein sequence ID" value="GAE16486.1"/>
    <property type="molecule type" value="Genomic_DNA"/>
</dbReference>
<keyword evidence="3" id="KW-0597">Phosphoprotein</keyword>
<evidence type="ECO:0000256" key="7">
    <source>
        <dbReference type="SAM" id="Phobius"/>
    </source>
</evidence>
<comment type="catalytic activity">
    <reaction evidence="1">
        <text>ATP + protein L-histidine = ADP + protein N-phospho-L-histidine.</text>
        <dbReference type="EC" id="2.7.13.3"/>
    </reaction>
</comment>
<evidence type="ECO:0000313" key="9">
    <source>
        <dbReference type="EMBL" id="GAE16486.1"/>
    </source>
</evidence>
<keyword evidence="4" id="KW-0808">Transferase</keyword>
<proteinExistence type="predicted"/>
<reference evidence="9 10" key="1">
    <citation type="journal article" date="2014" name="Genome Announc.">
        <title>Draft Genome Sequences of Three Strains of Bacteroides pyogenes Isolated from a Cat and Swine.</title>
        <authorList>
            <person name="Sakamoto M."/>
            <person name="Oshima K."/>
            <person name="Suda W."/>
            <person name="Kitamura K."/>
            <person name="Iida T."/>
            <person name="Hattori M."/>
            <person name="Ohkuma M."/>
        </authorList>
    </citation>
    <scope>NUCLEOTIDE SEQUENCE [LARGE SCALE GENOMIC DNA]</scope>
    <source>
        <strain evidence="9 10">JCM 6292</strain>
    </source>
</reference>
<dbReference type="InterPro" id="IPR036097">
    <property type="entry name" value="HisK_dim/P_sf"/>
</dbReference>
<name>W4P9L7_9BACE</name>
<dbReference type="CDD" id="cd00082">
    <property type="entry name" value="HisKA"/>
    <property type="match status" value="1"/>
</dbReference>
<feature type="domain" description="Histidine kinase" evidence="8">
    <location>
        <begin position="263"/>
        <end position="479"/>
    </location>
</feature>
<dbReference type="GO" id="GO:0000155">
    <property type="term" value="F:phosphorelay sensor kinase activity"/>
    <property type="evidence" value="ECO:0007669"/>
    <property type="project" value="InterPro"/>
</dbReference>
<evidence type="ECO:0000259" key="8">
    <source>
        <dbReference type="PROSITE" id="PS50109"/>
    </source>
</evidence>
<dbReference type="Pfam" id="PF02518">
    <property type="entry name" value="HATPase_c"/>
    <property type="match status" value="1"/>
</dbReference>
<dbReference type="InterPro" id="IPR004358">
    <property type="entry name" value="Sig_transdc_His_kin-like_C"/>
</dbReference>
<dbReference type="AlphaFoldDB" id="W4P9L7"/>
<dbReference type="SMART" id="SM00387">
    <property type="entry name" value="HATPase_c"/>
    <property type="match status" value="1"/>
</dbReference>
<evidence type="ECO:0000256" key="3">
    <source>
        <dbReference type="ARBA" id="ARBA00022553"/>
    </source>
</evidence>
<evidence type="ECO:0000256" key="1">
    <source>
        <dbReference type="ARBA" id="ARBA00000085"/>
    </source>
</evidence>
<dbReference type="PANTHER" id="PTHR45453">
    <property type="entry name" value="PHOSPHATE REGULON SENSOR PROTEIN PHOR"/>
    <property type="match status" value="1"/>
</dbReference>
<keyword evidence="7" id="KW-1133">Transmembrane helix</keyword>
<keyword evidence="6" id="KW-0902">Two-component regulatory system</keyword>
<organism evidence="9 10">
    <name type="scientific">Bacteroides pyogenes JCM 6292</name>
    <dbReference type="NCBI Taxonomy" id="1235809"/>
    <lineage>
        <taxon>Bacteria</taxon>
        <taxon>Pseudomonadati</taxon>
        <taxon>Bacteroidota</taxon>
        <taxon>Bacteroidia</taxon>
        <taxon>Bacteroidales</taxon>
        <taxon>Bacteroidaceae</taxon>
        <taxon>Bacteroides</taxon>
    </lineage>
</organism>
<dbReference type="SUPFAM" id="SSF55874">
    <property type="entry name" value="ATPase domain of HSP90 chaperone/DNA topoisomerase II/histidine kinase"/>
    <property type="match status" value="1"/>
</dbReference>
<dbReference type="CDD" id="cd00075">
    <property type="entry name" value="HATPase"/>
    <property type="match status" value="1"/>
</dbReference>
<dbReference type="PANTHER" id="PTHR45453:SF1">
    <property type="entry name" value="PHOSPHATE REGULON SENSOR PROTEIN PHOR"/>
    <property type="match status" value="1"/>
</dbReference>
<dbReference type="PRINTS" id="PR00344">
    <property type="entry name" value="BCTRLSENSOR"/>
</dbReference>
<dbReference type="InterPro" id="IPR036890">
    <property type="entry name" value="HATPase_C_sf"/>
</dbReference>
<evidence type="ECO:0000256" key="2">
    <source>
        <dbReference type="ARBA" id="ARBA00012438"/>
    </source>
</evidence>
<accession>W4P9L7</accession>
<dbReference type="GO" id="GO:0004721">
    <property type="term" value="F:phosphoprotein phosphatase activity"/>
    <property type="evidence" value="ECO:0007669"/>
    <property type="project" value="TreeGrafter"/>
</dbReference>
<dbReference type="InterPro" id="IPR003594">
    <property type="entry name" value="HATPase_dom"/>
</dbReference>
<dbReference type="InterPro" id="IPR003661">
    <property type="entry name" value="HisK_dim/P_dom"/>
</dbReference>
<protein>
    <recommendedName>
        <fullName evidence="2">histidine kinase</fullName>
        <ecNumber evidence="2">2.7.13.3</ecNumber>
    </recommendedName>
</protein>
<dbReference type="GO" id="GO:0016036">
    <property type="term" value="P:cellular response to phosphate starvation"/>
    <property type="evidence" value="ECO:0007669"/>
    <property type="project" value="TreeGrafter"/>
</dbReference>
<evidence type="ECO:0000256" key="5">
    <source>
        <dbReference type="ARBA" id="ARBA00022777"/>
    </source>
</evidence>
<dbReference type="SMART" id="SM00388">
    <property type="entry name" value="HisKA"/>
    <property type="match status" value="1"/>
</dbReference>
<dbReference type="SUPFAM" id="SSF47384">
    <property type="entry name" value="Homodimeric domain of signal transducing histidine kinase"/>
    <property type="match status" value="1"/>
</dbReference>
<sequence>MAHSNITFIPLKIALLGIFVIFVAIIVLFSTMKHHKKISEKNLLLRWLVIASVIIVVFFQIFSLIQQYKYLSEILDTMLEGKFELAVETYRTSKLRNLENKFSIEFNPEDKKESTTDIKLKYKSDQLSFDKLMYKVTGLAISGEKLDINELDSIYNSFLINDDLQTEYAIIVYSIEADSVIAQTADINRLKYQRFTDRKEIDNQREAQVYFSSPVRFIFQKMFFYIALSGLMLIAVVVALVYQLKIIFKQKKIEQIRQDFTDSVVHELRNPLQSALSMTELVENETFSQNAKRRNEVIGRIKGNLSNLNQLINSLVERSFSENTQQEANWQLGNLVEFINEIIENTTILANKPIRFNTKFTPETFNLAFDHVHLPNAIKNLVENAAKYSGDEVAINLSTEIDGVFFNIIVSDNGFGINKADLPHIFTKYYRGNSAQKKYGFGLGLSYVRWVAELHNGHVSVASVKEKGSKFLITIPLKTN</sequence>
<dbReference type="InterPro" id="IPR005467">
    <property type="entry name" value="His_kinase_dom"/>
</dbReference>
<dbReference type="Gene3D" id="1.10.287.130">
    <property type="match status" value="1"/>
</dbReference>
<keyword evidence="7" id="KW-0472">Membrane</keyword>
<feature type="transmembrane region" description="Helical" evidence="7">
    <location>
        <begin position="43"/>
        <end position="65"/>
    </location>
</feature>
<evidence type="ECO:0000256" key="4">
    <source>
        <dbReference type="ARBA" id="ARBA00022679"/>
    </source>
</evidence>
<keyword evidence="7" id="KW-0812">Transmembrane</keyword>
<evidence type="ECO:0000313" key="10">
    <source>
        <dbReference type="Proteomes" id="UP000018861"/>
    </source>
</evidence>
<keyword evidence="5 9" id="KW-0418">Kinase</keyword>
<feature type="transmembrane region" description="Helical" evidence="7">
    <location>
        <begin position="6"/>
        <end position="31"/>
    </location>
</feature>
<dbReference type="Proteomes" id="UP000018861">
    <property type="component" value="Unassembled WGS sequence"/>
</dbReference>
<dbReference type="EC" id="2.7.13.3" evidence="2"/>
<dbReference type="PROSITE" id="PS50109">
    <property type="entry name" value="HIS_KIN"/>
    <property type="match status" value="1"/>
</dbReference>
<comment type="caution">
    <text evidence="9">The sequence shown here is derived from an EMBL/GenBank/DDBJ whole genome shotgun (WGS) entry which is preliminary data.</text>
</comment>
<feature type="transmembrane region" description="Helical" evidence="7">
    <location>
        <begin position="222"/>
        <end position="242"/>
    </location>
</feature>
<dbReference type="Gene3D" id="3.30.565.10">
    <property type="entry name" value="Histidine kinase-like ATPase, C-terminal domain"/>
    <property type="match status" value="1"/>
</dbReference>
<dbReference type="Pfam" id="PF00512">
    <property type="entry name" value="HisKA"/>
    <property type="match status" value="1"/>
</dbReference>
<evidence type="ECO:0000256" key="6">
    <source>
        <dbReference type="ARBA" id="ARBA00023012"/>
    </source>
</evidence>